<accession>A0ABS9BTI3</accession>
<name>A0ABS9BTI3_9BACT</name>
<comment type="caution">
    <text evidence="4">The sequence shown here is derived from an EMBL/GenBank/DDBJ whole genome shotgun (WGS) entry which is preliminary data.</text>
</comment>
<dbReference type="InterPro" id="IPR000184">
    <property type="entry name" value="Bac_surfAg_D15"/>
</dbReference>
<dbReference type="Proteomes" id="UP001201449">
    <property type="component" value="Unassembled WGS sequence"/>
</dbReference>
<evidence type="ECO:0000256" key="2">
    <source>
        <dbReference type="ARBA" id="ARBA00023136"/>
    </source>
</evidence>
<proteinExistence type="predicted"/>
<dbReference type="Pfam" id="PF01103">
    <property type="entry name" value="Omp85"/>
    <property type="match status" value="1"/>
</dbReference>
<keyword evidence="2" id="KW-0472">Membrane</keyword>
<dbReference type="RefSeq" id="WP_234860558.1">
    <property type="nucleotide sequence ID" value="NZ_JAKEVZ010000003.1"/>
</dbReference>
<feature type="domain" description="Bacterial surface antigen (D15)" evidence="3">
    <location>
        <begin position="147"/>
        <end position="381"/>
    </location>
</feature>
<protein>
    <submittedName>
        <fullName evidence="4">Outer membrane protein assembly factor</fullName>
    </submittedName>
</protein>
<evidence type="ECO:0000313" key="4">
    <source>
        <dbReference type="EMBL" id="MCF1750456.1"/>
    </source>
</evidence>
<evidence type="ECO:0000259" key="3">
    <source>
        <dbReference type="Pfam" id="PF01103"/>
    </source>
</evidence>
<organism evidence="4 5">
    <name type="scientific">Mariniradius sediminis</name>
    <dbReference type="NCBI Taxonomy" id="2909237"/>
    <lineage>
        <taxon>Bacteria</taxon>
        <taxon>Pseudomonadati</taxon>
        <taxon>Bacteroidota</taxon>
        <taxon>Cytophagia</taxon>
        <taxon>Cytophagales</taxon>
        <taxon>Cyclobacteriaceae</taxon>
        <taxon>Mariniradius</taxon>
    </lineage>
</organism>
<sequence>MPITSLGVRIAAVWSLIVFLPLFSFSQNQTESIQEKKAVEKLFDFGDLVVDKLSGDKWTVIPAVIYSPETSLGLGARAIRVFRHKNTADSLLRPSSLPITFLYTLNNQAILTTELDLWADQNKSYFNGRLELSRFPFKYFGIGNEPQLEEGEVYTTRYAYFHLFYQRKIAKGIYFGPRYEFRLDNITDRVAGGLLESTQVPGYDGQRLSGLGLILQHDTRNILFQPTRGWYNRLQWMVFSQTLGSQYDFQHVVGDVRRYISVGKRQVIALQAWSSFTWGTPTFQHLSLIGGSDLMRGFFEGKFRDRHALVFQGEYRLPIYRNLGMVFFGHTGLVAPEIRKFGWERFRYGAGVGFRYRINSDGLNIRFDFAIGDQKAFYFGLNEVI</sequence>
<evidence type="ECO:0000313" key="5">
    <source>
        <dbReference type="Proteomes" id="UP001201449"/>
    </source>
</evidence>
<comment type="subcellular location">
    <subcellularLocation>
        <location evidence="1">Membrane</location>
    </subcellularLocation>
</comment>
<keyword evidence="5" id="KW-1185">Reference proteome</keyword>
<reference evidence="4 5" key="1">
    <citation type="submission" date="2022-01" db="EMBL/GenBank/DDBJ databases">
        <title>Mariniradius saccharolyticus sp. nov., isolated from sediment of a river.</title>
        <authorList>
            <person name="Liu H."/>
        </authorList>
    </citation>
    <scope>NUCLEOTIDE SEQUENCE [LARGE SCALE GENOMIC DNA]</scope>
    <source>
        <strain evidence="4 5">RY-2</strain>
    </source>
</reference>
<dbReference type="EMBL" id="JAKEVZ010000003">
    <property type="protein sequence ID" value="MCF1750456.1"/>
    <property type="molecule type" value="Genomic_DNA"/>
</dbReference>
<gene>
    <name evidence="4" type="ORF">L0U89_05175</name>
</gene>
<evidence type="ECO:0000256" key="1">
    <source>
        <dbReference type="ARBA" id="ARBA00004370"/>
    </source>
</evidence>
<dbReference type="Gene3D" id="2.40.160.50">
    <property type="entry name" value="membrane protein fhac: a member of the omp85/tpsb transporter family"/>
    <property type="match status" value="1"/>
</dbReference>